<gene>
    <name evidence="2" type="ordered locus">Snov_4169</name>
</gene>
<organism evidence="2 3">
    <name type="scientific">Ancylobacter novellus (strain ATCC 8093 / DSM 506 / JCM 20403 / CCM 1077 / IAM 12100 / NBRC 12443 / NCIMB 10456)</name>
    <name type="common">Starkeya novella</name>
    <dbReference type="NCBI Taxonomy" id="639283"/>
    <lineage>
        <taxon>Bacteria</taxon>
        <taxon>Pseudomonadati</taxon>
        <taxon>Pseudomonadota</taxon>
        <taxon>Alphaproteobacteria</taxon>
        <taxon>Hyphomicrobiales</taxon>
        <taxon>Xanthobacteraceae</taxon>
        <taxon>Ancylobacter</taxon>
    </lineage>
</organism>
<dbReference type="KEGG" id="sno:Snov_4169"/>
<dbReference type="GO" id="GO:0046464">
    <property type="term" value="P:acylglycerol catabolic process"/>
    <property type="evidence" value="ECO:0007669"/>
    <property type="project" value="TreeGrafter"/>
</dbReference>
<dbReference type="SUPFAM" id="SSF53474">
    <property type="entry name" value="alpha/beta-Hydrolases"/>
    <property type="match status" value="1"/>
</dbReference>
<dbReference type="HOGENOM" id="CLU_020336_13_2_5"/>
<keyword evidence="2" id="KW-0378">Hydrolase</keyword>
<dbReference type="OrthoDB" id="9780765at2"/>
<dbReference type="EMBL" id="CP002026">
    <property type="protein sequence ID" value="ADH91438.1"/>
    <property type="molecule type" value="Genomic_DNA"/>
</dbReference>
<evidence type="ECO:0000313" key="2">
    <source>
        <dbReference type="EMBL" id="ADH91438.1"/>
    </source>
</evidence>
<protein>
    <submittedName>
        <fullName evidence="2">Alpha/beta hydrolase fold protein</fullName>
    </submittedName>
</protein>
<dbReference type="PANTHER" id="PTHR43798:SF5">
    <property type="entry name" value="MONOACYLGLYCEROL LIPASE ABHD6"/>
    <property type="match status" value="1"/>
</dbReference>
<proteinExistence type="predicted"/>
<dbReference type="PANTHER" id="PTHR43798">
    <property type="entry name" value="MONOACYLGLYCEROL LIPASE"/>
    <property type="match status" value="1"/>
</dbReference>
<dbReference type="STRING" id="639283.Snov_4169"/>
<dbReference type="Proteomes" id="UP000006633">
    <property type="component" value="Chromosome"/>
</dbReference>
<feature type="domain" description="AB hydrolase-1" evidence="1">
    <location>
        <begin position="39"/>
        <end position="271"/>
    </location>
</feature>
<dbReference type="InterPro" id="IPR029058">
    <property type="entry name" value="AB_hydrolase_fold"/>
</dbReference>
<reference evidence="2 3" key="1">
    <citation type="journal article" date="2012" name="Stand. Genomic Sci.">
        <title>Complete genome sequence of the facultatively chemolithoautotrophic and methylotrophic alpha Proteobacterium Starkeya novella type strain (ATCC 8093(T)).</title>
        <authorList>
            <person name="Kappler U."/>
            <person name="Davenport K."/>
            <person name="Beatson S."/>
            <person name="Lucas S."/>
            <person name="Lapidus A."/>
            <person name="Copeland A."/>
            <person name="Berry K.W."/>
            <person name="Glavina Del Rio T."/>
            <person name="Hammon N."/>
            <person name="Dalin E."/>
            <person name="Tice H."/>
            <person name="Pitluck S."/>
            <person name="Richardson P."/>
            <person name="Bruce D."/>
            <person name="Goodwin L.A."/>
            <person name="Han C."/>
            <person name="Tapia R."/>
            <person name="Detter J.C."/>
            <person name="Chang Y.J."/>
            <person name="Jeffries C.D."/>
            <person name="Land M."/>
            <person name="Hauser L."/>
            <person name="Kyrpides N.C."/>
            <person name="Goker M."/>
            <person name="Ivanova N."/>
            <person name="Klenk H.P."/>
            <person name="Woyke T."/>
        </authorList>
    </citation>
    <scope>NUCLEOTIDE SEQUENCE [LARGE SCALE GENOMIC DNA]</scope>
    <source>
        <strain evidence="3">ATCC 8093 / DSM 506 / JCM 20403 / CCM 1077 / IAM 12100 / NBRC 12443 / NCIMB 10456</strain>
    </source>
</reference>
<dbReference type="Gene3D" id="3.40.50.1820">
    <property type="entry name" value="alpha/beta hydrolase"/>
    <property type="match status" value="1"/>
</dbReference>
<dbReference type="AlphaFoldDB" id="D7A1L3"/>
<dbReference type="RefSeq" id="WP_013168939.1">
    <property type="nucleotide sequence ID" value="NC_014217.1"/>
</dbReference>
<dbReference type="eggNOG" id="COG0596">
    <property type="taxonomic scope" value="Bacteria"/>
</dbReference>
<dbReference type="InterPro" id="IPR000073">
    <property type="entry name" value="AB_hydrolase_1"/>
</dbReference>
<dbReference type="Pfam" id="PF12697">
    <property type="entry name" value="Abhydrolase_6"/>
    <property type="match status" value="1"/>
</dbReference>
<evidence type="ECO:0000313" key="3">
    <source>
        <dbReference type="Proteomes" id="UP000006633"/>
    </source>
</evidence>
<dbReference type="GO" id="GO:0047372">
    <property type="term" value="F:monoacylglycerol lipase activity"/>
    <property type="evidence" value="ECO:0007669"/>
    <property type="project" value="TreeGrafter"/>
</dbReference>
<dbReference type="InterPro" id="IPR050266">
    <property type="entry name" value="AB_hydrolase_sf"/>
</dbReference>
<dbReference type="GO" id="GO:0016020">
    <property type="term" value="C:membrane"/>
    <property type="evidence" value="ECO:0007669"/>
    <property type="project" value="TreeGrafter"/>
</dbReference>
<keyword evidence="3" id="KW-1185">Reference proteome</keyword>
<accession>D7A1L3</accession>
<name>D7A1L3_ANCN5</name>
<sequence>MTASPSEIVAATAARGRRIETPLSGRPLVWHAFGEGRPLVLLHGGYGSWTHWIRNVEPLARTRLVLVPDMPGFGDSGDPEDMFTAQSVTAPVLAGLEAIIGPATPFDIAAFSFGGSVAGLIAASQGKRVGHVVLVGSGGLRLPRAPQVELRNISLLKDPAAIMEAHRANLGIFMFHRPASVDELSVHLQAANVARARVKSRRISRMGVLHDALPQISARLVGIWGEEDVISKGHLDEREALLKSHDPEARFHRLAGAGHWVQYENADEVNAILATELSLG</sequence>
<evidence type="ECO:0000259" key="1">
    <source>
        <dbReference type="Pfam" id="PF12697"/>
    </source>
</evidence>